<accession>A0ABS0K8X4</accession>
<dbReference type="EMBL" id="JADOTY010000001">
    <property type="protein sequence ID" value="MBG6104920.1"/>
    <property type="molecule type" value="Genomic_DNA"/>
</dbReference>
<dbReference type="RefSeq" id="WP_196923287.1">
    <property type="nucleotide sequence ID" value="NZ_JADOTY010000001.1"/>
</dbReference>
<evidence type="ECO:0008006" key="3">
    <source>
        <dbReference type="Google" id="ProtNLM"/>
    </source>
</evidence>
<evidence type="ECO:0000313" key="2">
    <source>
        <dbReference type="Proteomes" id="UP000631791"/>
    </source>
</evidence>
<comment type="caution">
    <text evidence="1">The sequence shown here is derived from an EMBL/GenBank/DDBJ whole genome shotgun (WGS) entry which is preliminary data.</text>
</comment>
<sequence length="411" mass="44310">MTTKSVPTGLWSTDDVEELTGILAARRSRLWQITQPAELAAWVFADPEPAPLDPPPAAFDGDWADGLDEPQRTAWALAGWVARMTVPEAAPTAGRHWLLSRVSAGHGPLLRLTVGVLETLGVYESGEEVWLRVAGAPIVLAMEEGAADLEEWGRRGIDVQEDRTKTLAEEKLLLTCPDIDTALWLLRQPPVMVAARMLNAWVAAGPFPFESRYRPEVVGRAWRAAESLLGAAAPVATGGERGFDREYAGAAVPVDLPAQRSFDADAYRAGVSEHDRLCRALIDHLDAEGVRIGAGLNGVPVDLAWRDADGRQFIAEVKSVVGVNEVEQLRLGLGQILEYRHRLAARGIVATPVLVVSRCTDRAWPAICGDNRVILLQGEGTPNWTADLRPDVVVGVASTADGDASLGRDNA</sequence>
<keyword evidence="2" id="KW-1185">Reference proteome</keyword>
<organism evidence="1 2">
    <name type="scientific">Micromonospora vinacea</name>
    <dbReference type="NCBI Taxonomy" id="709878"/>
    <lineage>
        <taxon>Bacteria</taxon>
        <taxon>Bacillati</taxon>
        <taxon>Actinomycetota</taxon>
        <taxon>Actinomycetes</taxon>
        <taxon>Micromonosporales</taxon>
        <taxon>Micromonosporaceae</taxon>
        <taxon>Micromonospora</taxon>
    </lineage>
</organism>
<evidence type="ECO:0000313" key="1">
    <source>
        <dbReference type="EMBL" id="MBG6104920.1"/>
    </source>
</evidence>
<name>A0ABS0K8X4_9ACTN</name>
<reference evidence="1 2" key="1">
    <citation type="submission" date="2020-11" db="EMBL/GenBank/DDBJ databases">
        <title>Sequencing the genomes of 1000 actinobacteria strains.</title>
        <authorList>
            <person name="Klenk H.-P."/>
        </authorList>
    </citation>
    <scope>NUCLEOTIDE SEQUENCE [LARGE SCALE GENOMIC DNA]</scope>
    <source>
        <strain evidence="1 2">DSM 101695</strain>
    </source>
</reference>
<protein>
    <recommendedName>
        <fullName evidence="3">DUF91 domain-containing protein</fullName>
    </recommendedName>
</protein>
<dbReference type="Proteomes" id="UP000631791">
    <property type="component" value="Unassembled WGS sequence"/>
</dbReference>
<proteinExistence type="predicted"/>
<gene>
    <name evidence="1" type="ORF">IW249_005334</name>
</gene>